<gene>
    <name evidence="3" type="ORF">PACLA_8A008795</name>
</gene>
<evidence type="ECO:0000313" key="3">
    <source>
        <dbReference type="EMBL" id="CAB4003669.1"/>
    </source>
</evidence>
<feature type="coiled-coil region" evidence="1">
    <location>
        <begin position="288"/>
        <end position="315"/>
    </location>
</feature>
<name>A0A7D9E7S1_PARCT</name>
<evidence type="ECO:0000256" key="1">
    <source>
        <dbReference type="SAM" id="Coils"/>
    </source>
</evidence>
<dbReference type="Proteomes" id="UP001152795">
    <property type="component" value="Unassembled WGS sequence"/>
</dbReference>
<feature type="region of interest" description="Disordered" evidence="2">
    <location>
        <begin position="32"/>
        <end position="56"/>
    </location>
</feature>
<keyword evidence="4" id="KW-1185">Reference proteome</keyword>
<comment type="caution">
    <text evidence="3">The sequence shown here is derived from an EMBL/GenBank/DDBJ whole genome shotgun (WGS) entry which is preliminary data.</text>
</comment>
<reference evidence="3" key="1">
    <citation type="submission" date="2020-04" db="EMBL/GenBank/DDBJ databases">
        <authorList>
            <person name="Alioto T."/>
            <person name="Alioto T."/>
            <person name="Gomez Garrido J."/>
        </authorList>
    </citation>
    <scope>NUCLEOTIDE SEQUENCE</scope>
    <source>
        <strain evidence="3">A484AB</strain>
    </source>
</reference>
<organism evidence="3 4">
    <name type="scientific">Paramuricea clavata</name>
    <name type="common">Red gorgonian</name>
    <name type="synonym">Violescent sea-whip</name>
    <dbReference type="NCBI Taxonomy" id="317549"/>
    <lineage>
        <taxon>Eukaryota</taxon>
        <taxon>Metazoa</taxon>
        <taxon>Cnidaria</taxon>
        <taxon>Anthozoa</taxon>
        <taxon>Octocorallia</taxon>
        <taxon>Malacalcyonacea</taxon>
        <taxon>Plexauridae</taxon>
        <taxon>Paramuricea</taxon>
    </lineage>
</organism>
<keyword evidence="1" id="KW-0175">Coiled coil</keyword>
<dbReference type="EMBL" id="CACRXK020004691">
    <property type="protein sequence ID" value="CAB4003669.1"/>
    <property type="molecule type" value="Genomic_DNA"/>
</dbReference>
<evidence type="ECO:0000256" key="2">
    <source>
        <dbReference type="SAM" id="MobiDB-lite"/>
    </source>
</evidence>
<dbReference type="OrthoDB" id="2441813at2759"/>
<accession>A0A7D9E7S1</accession>
<evidence type="ECO:0000313" key="4">
    <source>
        <dbReference type="Proteomes" id="UP001152795"/>
    </source>
</evidence>
<protein>
    <submittedName>
        <fullName evidence="3">Uncharacterized protein</fullName>
    </submittedName>
</protein>
<sequence>MEIKTDDVYKDIKNSKVKDHTEQFDFSNYKEDHHSGLDPFNKHKHKEKNNKNPGLFKDEMEGQIMDSCALCAKTALCTFLTECGDEEKKAKDPKSKVLATDQPSTSTGVTSSTSTINALLNQLRKSDVVSCWKVLDDTSSGFKMELYDDCHSMPKYKMICDSGLTFTLFTYHWPIPDDHTLYREYNRSVQAENINKLLRSIESSQLCEGLPHIPDVKDIAIDPTSNDRVSGTILRYSVPKKLANNEAVNPKITRITDSLKAITKASKQKSRSSSVPAKAKAPLSACGHEKLCATVKATRLQNKQLEDRLEILQAKIEKDGIGVSASFETDLLKIMGGQNLEATPHMKFFWEQQMALMQSKKMGRRYHIQVIRFALSIHGKSPSAYRELQDSGALILPSERVLRDYKNYFKPKAGINKENVECLREKN</sequence>
<proteinExistence type="predicted"/>
<dbReference type="AlphaFoldDB" id="A0A7D9E7S1"/>
<feature type="region of interest" description="Disordered" evidence="2">
    <location>
        <begin position="91"/>
        <end position="111"/>
    </location>
</feature>